<comment type="caution">
    <text evidence="3">The sequence shown here is derived from an EMBL/GenBank/DDBJ whole genome shotgun (WGS) entry which is preliminary data.</text>
</comment>
<feature type="region of interest" description="Disordered" evidence="1">
    <location>
        <begin position="382"/>
        <end position="537"/>
    </location>
</feature>
<accession>A0AAW0YR66</accession>
<dbReference type="EMBL" id="JBCAWK010000013">
    <property type="protein sequence ID" value="KAK8844577.1"/>
    <property type="molecule type" value="Genomic_DNA"/>
</dbReference>
<feature type="compositionally biased region" description="Polar residues" evidence="1">
    <location>
        <begin position="447"/>
        <end position="458"/>
    </location>
</feature>
<feature type="compositionally biased region" description="Basic residues" evidence="1">
    <location>
        <begin position="231"/>
        <end position="243"/>
    </location>
</feature>
<feature type="compositionally biased region" description="Polar residues" evidence="1">
    <location>
        <begin position="320"/>
        <end position="340"/>
    </location>
</feature>
<feature type="compositionally biased region" description="Low complexity" evidence="1">
    <location>
        <begin position="431"/>
        <end position="446"/>
    </location>
</feature>
<name>A0AAW0YR66_9TREE</name>
<feature type="transmembrane region" description="Helical" evidence="2">
    <location>
        <begin position="16"/>
        <end position="37"/>
    </location>
</feature>
<dbReference type="RefSeq" id="XP_066799801.1">
    <property type="nucleotide sequence ID" value="XM_066949507.1"/>
</dbReference>
<feature type="compositionally biased region" description="Low complexity" evidence="1">
    <location>
        <begin position="489"/>
        <end position="503"/>
    </location>
</feature>
<evidence type="ECO:0000313" key="3">
    <source>
        <dbReference type="EMBL" id="KAK8844577.1"/>
    </source>
</evidence>
<protein>
    <submittedName>
        <fullName evidence="3">Uncharacterized protein</fullName>
    </submittedName>
</protein>
<feature type="compositionally biased region" description="Basic and acidic residues" evidence="1">
    <location>
        <begin position="504"/>
        <end position="529"/>
    </location>
</feature>
<feature type="compositionally biased region" description="Basic and acidic residues" evidence="1">
    <location>
        <begin position="479"/>
        <end position="488"/>
    </location>
</feature>
<keyword evidence="2" id="KW-0472">Membrane</keyword>
<proteinExistence type="predicted"/>
<dbReference type="GeneID" id="92183682"/>
<feature type="transmembrane region" description="Helical" evidence="2">
    <location>
        <begin position="66"/>
        <end position="89"/>
    </location>
</feature>
<reference evidence="3 4" key="1">
    <citation type="journal article" date="2024" name="bioRxiv">
        <title>Comparative genomics of Cryptococcus and Kwoniella reveals pathogenesis evolution and contrasting karyotype dynamics via intercentromeric recombination or chromosome fusion.</title>
        <authorList>
            <person name="Coelho M.A."/>
            <person name="David-Palma M."/>
            <person name="Shea T."/>
            <person name="Bowers K."/>
            <person name="McGinley-Smith S."/>
            <person name="Mohammad A.W."/>
            <person name="Gnirke A."/>
            <person name="Yurkov A.M."/>
            <person name="Nowrousian M."/>
            <person name="Sun S."/>
            <person name="Cuomo C.A."/>
            <person name="Heitman J."/>
        </authorList>
    </citation>
    <scope>NUCLEOTIDE SEQUENCE [LARGE SCALE GENOMIC DNA]</scope>
    <source>
        <strain evidence="3 4">CBS 13917</strain>
    </source>
</reference>
<feature type="region of interest" description="Disordered" evidence="1">
    <location>
        <begin position="219"/>
        <end position="370"/>
    </location>
</feature>
<dbReference type="AlphaFoldDB" id="A0AAW0YR66"/>
<feature type="transmembrane region" description="Helical" evidence="2">
    <location>
        <begin position="130"/>
        <end position="149"/>
    </location>
</feature>
<keyword evidence="2" id="KW-0812">Transmembrane</keyword>
<evidence type="ECO:0000313" key="4">
    <source>
        <dbReference type="Proteomes" id="UP001388673"/>
    </source>
</evidence>
<gene>
    <name evidence="3" type="ORF">IAR55_006424</name>
</gene>
<feature type="transmembrane region" description="Helical" evidence="2">
    <location>
        <begin position="95"/>
        <end position="118"/>
    </location>
</feature>
<keyword evidence="4" id="KW-1185">Reference proteome</keyword>
<feature type="compositionally biased region" description="Pro residues" evidence="1">
    <location>
        <begin position="250"/>
        <end position="259"/>
    </location>
</feature>
<dbReference type="Proteomes" id="UP001388673">
    <property type="component" value="Unassembled WGS sequence"/>
</dbReference>
<organism evidence="3 4">
    <name type="scientific">Kwoniella newhampshirensis</name>
    <dbReference type="NCBI Taxonomy" id="1651941"/>
    <lineage>
        <taxon>Eukaryota</taxon>
        <taxon>Fungi</taxon>
        <taxon>Dikarya</taxon>
        <taxon>Basidiomycota</taxon>
        <taxon>Agaricomycotina</taxon>
        <taxon>Tremellomycetes</taxon>
        <taxon>Tremellales</taxon>
        <taxon>Cryptococcaceae</taxon>
        <taxon>Kwoniella</taxon>
    </lineage>
</organism>
<evidence type="ECO:0000256" key="2">
    <source>
        <dbReference type="SAM" id="Phobius"/>
    </source>
</evidence>
<dbReference type="KEGG" id="kne:92183682"/>
<evidence type="ECO:0000256" key="1">
    <source>
        <dbReference type="SAM" id="MobiDB-lite"/>
    </source>
</evidence>
<sequence>MSSSSSLLPLLAVAGTWYFLSLQGSATQTIWLTLNVLDTFRALRSIRPNGRRIGSNTRKRAMRDSLVCWIIYVVGMMVGPIVSAILGWIPFYTPLRVVVCGFFLFTRLASSLSIYTTILSAFLKTYETPIDLTFLLIQSLAVLLVYYGIQLPVSLMWTSIEQLRSVLVLRERISSLFPSQIRNRATDEHHVDRLLPHAGFRMDDLRAPLLSPGPKIPGAIVLHPPTPRQTPKTKRNTPRHPRRSIIVISPSPPSSPVLPPQIRINAEAGPSTPRRRPTIDADNVSEHRLKQPPVIAVRRSPRKRTPTMREDSVEMLEVETSASQRPNRGSSRNKASSLNRPESDDDCDVERDLSGRGKGKGVSSTENTQPIKAVTTTLLVEPTNAGTDSEAVVEVKPTGIRSRLGPPSRRVVPRPATAPTSTAISNPRPVSRSTSTASRSNTTTTNLPRSVSNATRESLTAARAGVTPRSRSATSRTAKLGERSEKNKAASTASSRARAVAATRKNEAGVGEEGKRVGEKRKVVEDPGGRKRAKVGQ</sequence>
<keyword evidence="2" id="KW-1133">Transmembrane helix</keyword>